<evidence type="ECO:0000313" key="1">
    <source>
        <dbReference type="EMBL" id="CEK98013.1"/>
    </source>
</evidence>
<organism evidence="1">
    <name type="scientific">Arion vulgaris</name>
    <dbReference type="NCBI Taxonomy" id="1028688"/>
    <lineage>
        <taxon>Eukaryota</taxon>
        <taxon>Metazoa</taxon>
        <taxon>Spiralia</taxon>
        <taxon>Lophotrochozoa</taxon>
        <taxon>Mollusca</taxon>
        <taxon>Gastropoda</taxon>
        <taxon>Heterobranchia</taxon>
        <taxon>Euthyneura</taxon>
        <taxon>Panpulmonata</taxon>
        <taxon>Eupulmonata</taxon>
        <taxon>Stylommatophora</taxon>
        <taxon>Helicina</taxon>
        <taxon>Arionoidea</taxon>
        <taxon>Arionidae</taxon>
        <taxon>Arion</taxon>
    </lineage>
</organism>
<gene>
    <name evidence="1" type="primary">ORF217518</name>
</gene>
<dbReference type="AlphaFoldDB" id="A0A0B7BYH6"/>
<protein>
    <submittedName>
        <fullName evidence="1">Uncharacterized protein</fullName>
    </submittedName>
</protein>
<reference evidence="1" key="1">
    <citation type="submission" date="2014-12" db="EMBL/GenBank/DDBJ databases">
        <title>Insight into the proteome of Arion vulgaris.</title>
        <authorList>
            <person name="Aradska J."/>
            <person name="Bulat T."/>
            <person name="Smidak R."/>
            <person name="Sarate P."/>
            <person name="Gangsoo J."/>
            <person name="Sialana F."/>
            <person name="Bilban M."/>
            <person name="Lubec G."/>
        </authorList>
    </citation>
    <scope>NUCLEOTIDE SEQUENCE</scope>
    <source>
        <tissue evidence="1">Skin</tissue>
    </source>
</reference>
<name>A0A0B7BYH6_9EUPU</name>
<proteinExistence type="predicted"/>
<sequence length="65" mass="7603">LRLEKYTCFTNAPPDNIMLTQETGPTVFQRLYIKTLYRKQGGIVMVAIATWEYDVCVLLQEYLKN</sequence>
<accession>A0A0B7BYH6</accession>
<dbReference type="EMBL" id="HACG01051142">
    <property type="protein sequence ID" value="CEK98013.1"/>
    <property type="molecule type" value="Transcribed_RNA"/>
</dbReference>
<feature type="non-terminal residue" evidence="1">
    <location>
        <position position="1"/>
    </location>
</feature>